<keyword evidence="5" id="KW-0460">Magnesium</keyword>
<comment type="similarity">
    <text evidence="2">Belongs to the ROK (NagC/XylR) family.</text>
</comment>
<dbReference type="SUPFAM" id="SSF53067">
    <property type="entry name" value="Actin-like ATPase domain"/>
    <property type="match status" value="1"/>
</dbReference>
<dbReference type="GO" id="GO:0008865">
    <property type="term" value="F:fructokinase activity"/>
    <property type="evidence" value="ECO:0007669"/>
    <property type="project" value="UniProtKB-EC"/>
</dbReference>
<comment type="catalytic activity">
    <reaction evidence="7">
        <text>D-fructose + ATP = D-fructose 6-phosphate + ADP + H(+)</text>
        <dbReference type="Rhea" id="RHEA:16125"/>
        <dbReference type="ChEBI" id="CHEBI:15378"/>
        <dbReference type="ChEBI" id="CHEBI:30616"/>
        <dbReference type="ChEBI" id="CHEBI:37721"/>
        <dbReference type="ChEBI" id="CHEBI:61527"/>
        <dbReference type="ChEBI" id="CHEBI:456216"/>
        <dbReference type="EC" id="2.7.1.4"/>
    </reaction>
</comment>
<gene>
    <name evidence="8" type="ORF">Dia5BBH33_17040</name>
</gene>
<comment type="cofactor">
    <cofactor evidence="1">
        <name>Mg(2+)</name>
        <dbReference type="ChEBI" id="CHEBI:18420"/>
    </cofactor>
</comment>
<dbReference type="EC" id="2.7.1.4" evidence="6"/>
<evidence type="ECO:0000256" key="3">
    <source>
        <dbReference type="ARBA" id="ARBA00022723"/>
    </source>
</evidence>
<dbReference type="InterPro" id="IPR043129">
    <property type="entry name" value="ATPase_NBD"/>
</dbReference>
<dbReference type="GeneID" id="92717430"/>
<evidence type="ECO:0000313" key="8">
    <source>
        <dbReference type="EMBL" id="BBK25769.1"/>
    </source>
</evidence>
<evidence type="ECO:0000313" key="9">
    <source>
        <dbReference type="Proteomes" id="UP000320585"/>
    </source>
</evidence>
<dbReference type="PANTHER" id="PTHR42742:SF3">
    <property type="entry name" value="FRUCTOKINASE"/>
    <property type="match status" value="1"/>
</dbReference>
<keyword evidence="4" id="KW-0862">Zinc</keyword>
<dbReference type="GO" id="GO:0046872">
    <property type="term" value="F:metal ion binding"/>
    <property type="evidence" value="ECO:0007669"/>
    <property type="project" value="UniProtKB-KW"/>
</dbReference>
<accession>A0A8D4UVP3</accession>
<sequence length="143" mass="15478">MPVVRAPGDTYEGCCTFHRDSFLPAGCLEGYAAGPAIEKRWGEKGENLGSRSEVWETEAFYLSQGVSQIALLCSPDIIILGGGVMHQASLFPMVRERVKDQMHGYVHAPILDGDLSDYIVPPALGDDAGLAGACRMGYDWLKS</sequence>
<dbReference type="Pfam" id="PF00480">
    <property type="entry name" value="ROK"/>
    <property type="match status" value="1"/>
</dbReference>
<evidence type="ECO:0000256" key="6">
    <source>
        <dbReference type="ARBA" id="ARBA00038887"/>
    </source>
</evidence>
<evidence type="ECO:0000256" key="5">
    <source>
        <dbReference type="ARBA" id="ARBA00022842"/>
    </source>
</evidence>
<dbReference type="Gene3D" id="3.30.420.40">
    <property type="match status" value="1"/>
</dbReference>
<evidence type="ECO:0000256" key="2">
    <source>
        <dbReference type="ARBA" id="ARBA00006479"/>
    </source>
</evidence>
<dbReference type="PANTHER" id="PTHR42742">
    <property type="entry name" value="TRANSCRIPTIONAL REPRESSOR MPRA"/>
    <property type="match status" value="1"/>
</dbReference>
<dbReference type="InterPro" id="IPR051804">
    <property type="entry name" value="Carb_Metab_Reg_Kinase/Isom"/>
</dbReference>
<dbReference type="AlphaFoldDB" id="A0A8D4UVP3"/>
<name>A0A8D4UVP3_9FIRM</name>
<dbReference type="RefSeq" id="WP_232518038.1">
    <property type="nucleotide sequence ID" value="NZ_AP019697.1"/>
</dbReference>
<reference evidence="9" key="1">
    <citation type="submission" date="2019-05" db="EMBL/GenBank/DDBJ databases">
        <title>Complete genome sequencing of Dialister sp. strain 5BBH33.</title>
        <authorList>
            <person name="Sakamoto M."/>
            <person name="Murakami T."/>
            <person name="Mori H."/>
        </authorList>
    </citation>
    <scope>NUCLEOTIDE SEQUENCE [LARGE SCALE GENOMIC DNA]</scope>
    <source>
        <strain evidence="9">5BBH33</strain>
    </source>
</reference>
<protein>
    <recommendedName>
        <fullName evidence="6">fructokinase</fullName>
        <ecNumber evidence="6">2.7.1.4</ecNumber>
    </recommendedName>
</protein>
<dbReference type="KEGG" id="dho:Dia5BBH33_17040"/>
<keyword evidence="9" id="KW-1185">Reference proteome</keyword>
<proteinExistence type="inferred from homology"/>
<keyword evidence="3" id="KW-0479">Metal-binding</keyword>
<evidence type="ECO:0000256" key="1">
    <source>
        <dbReference type="ARBA" id="ARBA00001946"/>
    </source>
</evidence>
<dbReference type="EMBL" id="AP019697">
    <property type="protein sequence ID" value="BBK25769.1"/>
    <property type="molecule type" value="Genomic_DNA"/>
</dbReference>
<dbReference type="Proteomes" id="UP000320585">
    <property type="component" value="Chromosome"/>
</dbReference>
<evidence type="ECO:0000256" key="4">
    <source>
        <dbReference type="ARBA" id="ARBA00022833"/>
    </source>
</evidence>
<dbReference type="InterPro" id="IPR000600">
    <property type="entry name" value="ROK"/>
</dbReference>
<evidence type="ECO:0000256" key="7">
    <source>
        <dbReference type="ARBA" id="ARBA00048451"/>
    </source>
</evidence>
<organism evidence="8 9">
    <name type="scientific">Dialister hominis</name>
    <dbReference type="NCBI Taxonomy" id="2582419"/>
    <lineage>
        <taxon>Bacteria</taxon>
        <taxon>Bacillati</taxon>
        <taxon>Bacillota</taxon>
        <taxon>Negativicutes</taxon>
        <taxon>Veillonellales</taxon>
        <taxon>Veillonellaceae</taxon>
        <taxon>Dialister</taxon>
    </lineage>
</organism>